<name>A0ABV7J6Z9_9GAMM</name>
<feature type="signal peptide" evidence="1">
    <location>
        <begin position="1"/>
        <end position="18"/>
    </location>
</feature>
<evidence type="ECO:0000313" key="2">
    <source>
        <dbReference type="EMBL" id="MFC3192674.1"/>
    </source>
</evidence>
<keyword evidence="3" id="KW-1185">Reference proteome</keyword>
<accession>A0ABV7J6Z9</accession>
<sequence length="93" mass="10599">MRTLIILVCLLSGSLSQAQETNDTGLFATGQPLPAFQSTKDLTDYLKNEMPGTFRYYERLDTTSRKKVLEQLLADADSDLTEIVIQVYRQRPR</sequence>
<evidence type="ECO:0000256" key="1">
    <source>
        <dbReference type="SAM" id="SignalP"/>
    </source>
</evidence>
<organism evidence="2 3">
    <name type="scientific">Marinicella sediminis</name>
    <dbReference type="NCBI Taxonomy" id="1792834"/>
    <lineage>
        <taxon>Bacteria</taxon>
        <taxon>Pseudomonadati</taxon>
        <taxon>Pseudomonadota</taxon>
        <taxon>Gammaproteobacteria</taxon>
        <taxon>Lysobacterales</taxon>
        <taxon>Marinicellaceae</taxon>
        <taxon>Marinicella</taxon>
    </lineage>
</organism>
<keyword evidence="1" id="KW-0732">Signal</keyword>
<dbReference type="EMBL" id="JBHRTS010000001">
    <property type="protein sequence ID" value="MFC3192674.1"/>
    <property type="molecule type" value="Genomic_DNA"/>
</dbReference>
<feature type="chain" id="PRO_5046830809" evidence="1">
    <location>
        <begin position="19"/>
        <end position="93"/>
    </location>
</feature>
<evidence type="ECO:0000313" key="3">
    <source>
        <dbReference type="Proteomes" id="UP001595533"/>
    </source>
</evidence>
<dbReference type="Proteomes" id="UP001595533">
    <property type="component" value="Unassembled WGS sequence"/>
</dbReference>
<proteinExistence type="predicted"/>
<comment type="caution">
    <text evidence="2">The sequence shown here is derived from an EMBL/GenBank/DDBJ whole genome shotgun (WGS) entry which is preliminary data.</text>
</comment>
<reference evidence="3" key="1">
    <citation type="journal article" date="2019" name="Int. J. Syst. Evol. Microbiol.">
        <title>The Global Catalogue of Microorganisms (GCM) 10K type strain sequencing project: providing services to taxonomists for standard genome sequencing and annotation.</title>
        <authorList>
            <consortium name="The Broad Institute Genomics Platform"/>
            <consortium name="The Broad Institute Genome Sequencing Center for Infectious Disease"/>
            <person name="Wu L."/>
            <person name="Ma J."/>
        </authorList>
    </citation>
    <scope>NUCLEOTIDE SEQUENCE [LARGE SCALE GENOMIC DNA]</scope>
    <source>
        <strain evidence="3">KCTC 42953</strain>
    </source>
</reference>
<protein>
    <submittedName>
        <fullName evidence="2">Uncharacterized protein</fullName>
    </submittedName>
</protein>
<gene>
    <name evidence="2" type="ORF">ACFODZ_00340</name>
</gene>
<dbReference type="RefSeq" id="WP_077412789.1">
    <property type="nucleotide sequence ID" value="NZ_JBHRTS010000001.1"/>
</dbReference>